<dbReference type="EMBL" id="DTLB01000047">
    <property type="protein sequence ID" value="HFW32907.1"/>
    <property type="molecule type" value="Genomic_DNA"/>
</dbReference>
<accession>A0A7C3RD56</accession>
<evidence type="ECO:0000313" key="2">
    <source>
        <dbReference type="EMBL" id="HGF87873.1"/>
    </source>
</evidence>
<dbReference type="EMBL" id="DSQD01000176">
    <property type="protein sequence ID" value="HGF87873.1"/>
    <property type="molecule type" value="Genomic_DNA"/>
</dbReference>
<protein>
    <submittedName>
        <fullName evidence="1">Uncharacterized protein</fullName>
    </submittedName>
</protein>
<dbReference type="AlphaFoldDB" id="A0A7C3RD56"/>
<evidence type="ECO:0000313" key="1">
    <source>
        <dbReference type="EMBL" id="HFW32907.1"/>
    </source>
</evidence>
<proteinExistence type="predicted"/>
<name>A0A7C3RD56_ARCFL</name>
<reference evidence="1" key="1">
    <citation type="journal article" date="2020" name="mSystems">
        <title>Genome- and Community-Level Interaction Insights into Carbon Utilization and Element Cycling Functions of Hydrothermarchaeota in Hydrothermal Sediment.</title>
        <authorList>
            <person name="Zhou Z."/>
            <person name="Liu Y."/>
            <person name="Xu W."/>
            <person name="Pan J."/>
            <person name="Luo Z.H."/>
            <person name="Li M."/>
        </authorList>
    </citation>
    <scope>NUCLEOTIDE SEQUENCE [LARGE SCALE GENOMIC DNA]</scope>
    <source>
        <strain evidence="2">SpSt-38</strain>
        <strain evidence="1">SpSt-87</strain>
    </source>
</reference>
<comment type="caution">
    <text evidence="1">The sequence shown here is derived from an EMBL/GenBank/DDBJ whole genome shotgun (WGS) entry which is preliminary data.</text>
</comment>
<sequence length="64" mass="7313">MREIKIVLPDLEDLLPEEFVQHMLNATKEILLAARSLIDSGLDKIEAVEEIAKAKKEIKKIEIE</sequence>
<gene>
    <name evidence="2" type="ORF">ENR21_05730</name>
    <name evidence="1" type="ORF">ENW66_08190</name>
</gene>
<organism evidence="1">
    <name type="scientific">Archaeoglobus fulgidus</name>
    <dbReference type="NCBI Taxonomy" id="2234"/>
    <lineage>
        <taxon>Archaea</taxon>
        <taxon>Methanobacteriati</taxon>
        <taxon>Methanobacteriota</taxon>
        <taxon>Archaeoglobi</taxon>
        <taxon>Archaeoglobales</taxon>
        <taxon>Archaeoglobaceae</taxon>
        <taxon>Archaeoglobus</taxon>
    </lineage>
</organism>